<feature type="compositionally biased region" description="Polar residues" evidence="1">
    <location>
        <begin position="503"/>
        <end position="535"/>
    </location>
</feature>
<protein>
    <recommendedName>
        <fullName evidence="4">Centrosomal protein of 78 kDa</fullName>
    </recommendedName>
</protein>
<reference evidence="2" key="1">
    <citation type="submission" date="2022-01" db="UniProtKB">
        <authorList>
            <consortium name="EnsemblMetazoa"/>
        </authorList>
    </citation>
    <scope>IDENTIFICATION</scope>
</reference>
<dbReference type="OrthoDB" id="78308at2759"/>
<dbReference type="GO" id="GO:0044782">
    <property type="term" value="P:cilium organization"/>
    <property type="evidence" value="ECO:0007669"/>
    <property type="project" value="TreeGrafter"/>
</dbReference>
<dbReference type="Proteomes" id="UP000494040">
    <property type="component" value="Unassembled WGS sequence"/>
</dbReference>
<dbReference type="PANTHER" id="PTHR24110:SF3">
    <property type="entry name" value="CENTROSOMAL PROTEIN OF 78 KDA"/>
    <property type="match status" value="1"/>
</dbReference>
<feature type="region of interest" description="Disordered" evidence="1">
    <location>
        <begin position="503"/>
        <end position="583"/>
    </location>
</feature>
<organism evidence="2 3">
    <name type="scientific">Cimex lectularius</name>
    <name type="common">Bed bug</name>
    <name type="synonym">Acanthia lectularia</name>
    <dbReference type="NCBI Taxonomy" id="79782"/>
    <lineage>
        <taxon>Eukaryota</taxon>
        <taxon>Metazoa</taxon>
        <taxon>Ecdysozoa</taxon>
        <taxon>Arthropoda</taxon>
        <taxon>Hexapoda</taxon>
        <taxon>Insecta</taxon>
        <taxon>Pterygota</taxon>
        <taxon>Neoptera</taxon>
        <taxon>Paraneoptera</taxon>
        <taxon>Hemiptera</taxon>
        <taxon>Heteroptera</taxon>
        <taxon>Panheteroptera</taxon>
        <taxon>Cimicomorpha</taxon>
        <taxon>Cimicidae</taxon>
        <taxon>Cimex</taxon>
    </lineage>
</organism>
<dbReference type="RefSeq" id="XP_014240276.1">
    <property type="nucleotide sequence ID" value="XM_014384790.2"/>
</dbReference>
<dbReference type="GeneID" id="106661422"/>
<feature type="region of interest" description="Disordered" evidence="1">
    <location>
        <begin position="1"/>
        <end position="22"/>
    </location>
</feature>
<dbReference type="AlphaFoldDB" id="A0A8I6RAL8"/>
<proteinExistence type="predicted"/>
<keyword evidence="3" id="KW-1185">Reference proteome</keyword>
<dbReference type="InterPro" id="IPR001611">
    <property type="entry name" value="Leu-rich_rpt"/>
</dbReference>
<evidence type="ECO:0008006" key="4">
    <source>
        <dbReference type="Google" id="ProtNLM"/>
    </source>
</evidence>
<dbReference type="PRINTS" id="PR02062">
    <property type="entry name" value="CENTROSOME78"/>
</dbReference>
<evidence type="ECO:0000313" key="3">
    <source>
        <dbReference type="Proteomes" id="UP000494040"/>
    </source>
</evidence>
<dbReference type="KEGG" id="clec:106661422"/>
<dbReference type="SMART" id="SM00368">
    <property type="entry name" value="LRR_RI"/>
    <property type="match status" value="3"/>
</dbReference>
<dbReference type="PANTHER" id="PTHR24110">
    <property type="entry name" value="CENTROSOMAL PROTEIN OF 78 KDA"/>
    <property type="match status" value="1"/>
</dbReference>
<evidence type="ECO:0000256" key="1">
    <source>
        <dbReference type="SAM" id="MobiDB-lite"/>
    </source>
</evidence>
<evidence type="ECO:0000313" key="2">
    <source>
        <dbReference type="EnsemblMetazoa" id="XP_014240276.1"/>
    </source>
</evidence>
<sequence>MPESVKSFTSSRPVSSRPVSSRSASTTSIRSNWSLCSNFSDKYECVCKAHHTEPLRDIKAYLSRNILSFIGDRIKYKDWIPLLKAIRGDKFLHFINIRSRLSSGCGNPQNLLCTNRPKLFILSFFLVMLDNINCEKKVRDFTKGPVIFTKYILIKLINALSECLSQSRALTCLQLQMLPLYGEPMQILSEALEQTKSLQYLSLPNCKIGDEYCDVLCRAVRNTTCLISLDLTNNCLSEKGATSIANLMKTQEIARYGECWKHSLRYRNVPNELIPGLRRITINDNPDIGDKGLNVMIDVLLDDFWIKAVDMQNCGITDWGCNLIQQLLCVDNEIVVFDVRRNPITDITIIANIVQTLAINSNDEDKANYGWIDIQSNTSLATNFGSSARNNKARSSSDLSTVRNKNNFSGSQYSIRSSGSLMCSIPKQIPPKMTMIKKYQSQSPNPKVSPTLTMTDIMKNMEKYSSINIQNFAIRTKVPDKPQRNGPMKAISQSAVTTYMNNERNTNLPNSIRNKSLPQLCSRNSGRSRPQSSGDGLTKTLIKQRPLVQSRSTDCIKKTENPKNNTKTKNLNGIEKNPTNSNKPIVKECKKKLKRLQEESLSDKSEPNVFSNISNHSINFMHEKLKQKVLTKTVSKEKIRSVDMTLSLSSDESDLEFNFIERNRINNIQHTFHKFMKSQEHRSSDLDSSSEDETVNYFRRCLSNNKFKNGSGFTLE</sequence>
<feature type="compositionally biased region" description="Low complexity" evidence="1">
    <location>
        <begin position="562"/>
        <end position="572"/>
    </location>
</feature>
<dbReference type="GO" id="GO:0036064">
    <property type="term" value="C:ciliary basal body"/>
    <property type="evidence" value="ECO:0007669"/>
    <property type="project" value="TreeGrafter"/>
</dbReference>
<dbReference type="Gene3D" id="3.80.10.10">
    <property type="entry name" value="Ribonuclease Inhibitor"/>
    <property type="match status" value="2"/>
</dbReference>
<dbReference type="GO" id="GO:0005813">
    <property type="term" value="C:centrosome"/>
    <property type="evidence" value="ECO:0007669"/>
    <property type="project" value="TreeGrafter"/>
</dbReference>
<dbReference type="Pfam" id="PF13516">
    <property type="entry name" value="LRR_6"/>
    <property type="match status" value="1"/>
</dbReference>
<name>A0A8I6RAL8_CIMLE</name>
<dbReference type="InterPro" id="IPR026212">
    <property type="entry name" value="Cep78"/>
</dbReference>
<dbReference type="EnsemblMetazoa" id="XM_014384790.2">
    <property type="protein sequence ID" value="XP_014240276.1"/>
    <property type="gene ID" value="LOC106661422"/>
</dbReference>
<accession>A0A8I6RAL8</accession>
<dbReference type="SUPFAM" id="SSF52047">
    <property type="entry name" value="RNI-like"/>
    <property type="match status" value="1"/>
</dbReference>
<dbReference type="InterPro" id="IPR032675">
    <property type="entry name" value="LRR_dom_sf"/>
</dbReference>